<feature type="domain" description="SCP2" evidence="1">
    <location>
        <begin position="18"/>
        <end position="105"/>
    </location>
</feature>
<dbReference type="OrthoDB" id="5327538at2759"/>
<organism evidence="2 3">
    <name type="scientific">Achlya hypogyna</name>
    <name type="common">Oomycete</name>
    <name type="synonym">Protoachlya hypogyna</name>
    <dbReference type="NCBI Taxonomy" id="1202772"/>
    <lineage>
        <taxon>Eukaryota</taxon>
        <taxon>Sar</taxon>
        <taxon>Stramenopiles</taxon>
        <taxon>Oomycota</taxon>
        <taxon>Saprolegniomycetes</taxon>
        <taxon>Saprolegniales</taxon>
        <taxon>Achlyaceae</taxon>
        <taxon>Achlya</taxon>
    </lineage>
</organism>
<evidence type="ECO:0000313" key="3">
    <source>
        <dbReference type="Proteomes" id="UP000243579"/>
    </source>
</evidence>
<dbReference type="Gene3D" id="3.30.1050.10">
    <property type="entry name" value="SCP2 sterol-binding domain"/>
    <property type="match status" value="2"/>
</dbReference>
<evidence type="ECO:0000259" key="1">
    <source>
        <dbReference type="Pfam" id="PF02036"/>
    </source>
</evidence>
<protein>
    <recommendedName>
        <fullName evidence="1">SCP2 domain-containing protein</fullName>
    </recommendedName>
</protein>
<keyword evidence="3" id="KW-1185">Reference proteome</keyword>
<evidence type="ECO:0000313" key="2">
    <source>
        <dbReference type="EMBL" id="OQR82234.1"/>
    </source>
</evidence>
<sequence length="252" mass="25651">MSTAAEVFTIMGAAVADAGDALVKKVNGTIKFDVKGAGLWLISLKAAPGAVTASTAAEKADLTITISEADFIDLINEKLNPQAAFMKGKIKVKGNMGLAMKLSAVTNATKVYLAKQKKASTSPAAASTAAAAAPAPAASGLKSTALFAAIGEAVKTQGPQLVSKVKGTIQFNISPGGAWFLDLKNGSGSLVTGSKPADLTINVADEDFVAIADGKLNAQQAFMKGKLKVKGNMGLAMKLNVVFEAAKPKAKL</sequence>
<dbReference type="EMBL" id="JNBR01002549">
    <property type="protein sequence ID" value="OQR82234.1"/>
    <property type="molecule type" value="Genomic_DNA"/>
</dbReference>
<dbReference type="AlphaFoldDB" id="A0A1V9Y965"/>
<dbReference type="PANTHER" id="PTHR10094:SF25">
    <property type="entry name" value="SCP2 STEROL-BINDING DOMAIN-CONTAINING PROTEIN 1"/>
    <property type="match status" value="1"/>
</dbReference>
<name>A0A1V9Y965_ACHHY</name>
<dbReference type="STRING" id="1202772.A0A1V9Y965"/>
<dbReference type="GO" id="GO:0005829">
    <property type="term" value="C:cytosol"/>
    <property type="evidence" value="ECO:0007669"/>
    <property type="project" value="TreeGrafter"/>
</dbReference>
<dbReference type="PANTHER" id="PTHR10094">
    <property type="entry name" value="STEROL CARRIER PROTEIN 2 SCP-2 FAMILY PROTEIN"/>
    <property type="match status" value="1"/>
</dbReference>
<dbReference type="InterPro" id="IPR003033">
    <property type="entry name" value="SCP2_sterol-bd_dom"/>
</dbReference>
<comment type="caution">
    <text evidence="2">The sequence shown here is derived from an EMBL/GenBank/DDBJ whole genome shotgun (WGS) entry which is preliminary data.</text>
</comment>
<dbReference type="SUPFAM" id="SSF55718">
    <property type="entry name" value="SCP-like"/>
    <property type="match status" value="2"/>
</dbReference>
<proteinExistence type="predicted"/>
<gene>
    <name evidence="2" type="ORF">ACHHYP_16346</name>
</gene>
<reference evidence="2 3" key="1">
    <citation type="journal article" date="2014" name="Genome Biol. Evol.">
        <title>The secreted proteins of Achlya hypogyna and Thraustotheca clavata identify the ancestral oomycete secretome and reveal gene acquisitions by horizontal gene transfer.</title>
        <authorList>
            <person name="Misner I."/>
            <person name="Blouin N."/>
            <person name="Leonard G."/>
            <person name="Richards T.A."/>
            <person name="Lane C.E."/>
        </authorList>
    </citation>
    <scope>NUCLEOTIDE SEQUENCE [LARGE SCALE GENOMIC DNA]</scope>
    <source>
        <strain evidence="2 3">ATCC 48635</strain>
    </source>
</reference>
<dbReference type="Pfam" id="PF02036">
    <property type="entry name" value="SCP2"/>
    <property type="match status" value="2"/>
</dbReference>
<dbReference type="InterPro" id="IPR036527">
    <property type="entry name" value="SCP2_sterol-bd_dom_sf"/>
</dbReference>
<feature type="domain" description="SCP2" evidence="1">
    <location>
        <begin position="156"/>
        <end position="243"/>
    </location>
</feature>
<dbReference type="Proteomes" id="UP000243579">
    <property type="component" value="Unassembled WGS sequence"/>
</dbReference>
<accession>A0A1V9Y965</accession>